<feature type="domain" description="Alpha/beta hydrolase fold-5" evidence="1">
    <location>
        <begin position="68"/>
        <end position="231"/>
    </location>
</feature>
<keyword evidence="3" id="KW-1185">Reference proteome</keyword>
<accession>A0A085ZJT0</accession>
<dbReference type="Pfam" id="PF12695">
    <property type="entry name" value="Abhydrolase_5"/>
    <property type="match status" value="1"/>
</dbReference>
<dbReference type="InterPro" id="IPR029058">
    <property type="entry name" value="AB_hydrolase_fold"/>
</dbReference>
<name>A0A085ZJT0_9FLAO</name>
<dbReference type="Proteomes" id="UP000028715">
    <property type="component" value="Unassembled WGS sequence"/>
</dbReference>
<evidence type="ECO:0000259" key="1">
    <source>
        <dbReference type="Pfam" id="PF12695"/>
    </source>
</evidence>
<evidence type="ECO:0000313" key="2">
    <source>
        <dbReference type="EMBL" id="KFF04694.1"/>
    </source>
</evidence>
<dbReference type="STRING" id="362418.IW19_03720"/>
<comment type="caution">
    <text evidence="2">The sequence shown here is derived from an EMBL/GenBank/DDBJ whole genome shotgun (WGS) entry which is preliminary data.</text>
</comment>
<dbReference type="GO" id="GO:0016787">
    <property type="term" value="F:hydrolase activity"/>
    <property type="evidence" value="ECO:0007669"/>
    <property type="project" value="InterPro"/>
</dbReference>
<dbReference type="InterPro" id="IPR029059">
    <property type="entry name" value="AB_hydrolase_5"/>
</dbReference>
<proteinExistence type="predicted"/>
<organism evidence="2 3">
    <name type="scientific">Flavobacterium reichenbachii</name>
    <dbReference type="NCBI Taxonomy" id="362418"/>
    <lineage>
        <taxon>Bacteria</taxon>
        <taxon>Pseudomonadati</taxon>
        <taxon>Bacteroidota</taxon>
        <taxon>Flavobacteriia</taxon>
        <taxon>Flavobacteriales</taxon>
        <taxon>Flavobacteriaceae</taxon>
        <taxon>Flavobacterium</taxon>
    </lineage>
</organism>
<dbReference type="AlphaFoldDB" id="A0A085ZJT0"/>
<reference evidence="2 3" key="1">
    <citation type="submission" date="2014-07" db="EMBL/GenBank/DDBJ databases">
        <title>Genome of Flavobacterium reichenbachii LMG 25512.</title>
        <authorList>
            <person name="Stropko S.J."/>
            <person name="Pipes S.E."/>
            <person name="Newman J.D."/>
        </authorList>
    </citation>
    <scope>NUCLEOTIDE SEQUENCE [LARGE SCALE GENOMIC DNA]</scope>
    <source>
        <strain evidence="2 3">LMG 25512</strain>
    </source>
</reference>
<dbReference type="SUPFAM" id="SSF53474">
    <property type="entry name" value="alpha/beta-Hydrolases"/>
    <property type="match status" value="1"/>
</dbReference>
<protein>
    <recommendedName>
        <fullName evidence="1">Alpha/beta hydrolase fold-5 domain-containing protein</fullName>
    </recommendedName>
</protein>
<sequence>MMVKKNRIIKILKRVWFFLAMSFTAWLIYSYQSKGVADFNFKSDDRIKVYNDKNYFLFEPSISYSKVLIFYPGAMVDPKAYVPLCRKISKNNIKVYLIKMPWRLAANGYKLPIELKLLSDKTKTYILAGHSQGAKMAAQFVYENPSLINKLILIGTTHPRDFSLAESKTPILKIYGSDDGVADEHTIFKNKSKLPDTAKFVKIDGANHAQFGYYGFQFGDNSARISREKQQSETLRIILDFIK</sequence>
<evidence type="ECO:0000313" key="3">
    <source>
        <dbReference type="Proteomes" id="UP000028715"/>
    </source>
</evidence>
<dbReference type="EMBL" id="JPRL01000001">
    <property type="protein sequence ID" value="KFF04694.1"/>
    <property type="molecule type" value="Genomic_DNA"/>
</dbReference>
<gene>
    <name evidence="2" type="ORF">IW19_03720</name>
</gene>
<dbReference type="eggNOG" id="COG1073">
    <property type="taxonomic scope" value="Bacteria"/>
</dbReference>
<dbReference type="Gene3D" id="3.40.50.1820">
    <property type="entry name" value="alpha/beta hydrolase"/>
    <property type="match status" value="1"/>
</dbReference>